<feature type="chain" id="PRO_5046472395" description="DUF2125 domain-containing protein" evidence="2">
    <location>
        <begin position="20"/>
        <end position="520"/>
    </location>
</feature>
<organism evidence="3 4">
    <name type="scientific">Mesorhizobium album</name>
    <dbReference type="NCBI Taxonomy" id="3072314"/>
    <lineage>
        <taxon>Bacteria</taxon>
        <taxon>Pseudomonadati</taxon>
        <taxon>Pseudomonadota</taxon>
        <taxon>Alphaproteobacteria</taxon>
        <taxon>Hyphomicrobiales</taxon>
        <taxon>Phyllobacteriaceae</taxon>
        <taxon>Mesorhizobium</taxon>
    </lineage>
</organism>
<dbReference type="Proteomes" id="UP001287059">
    <property type="component" value="Unassembled WGS sequence"/>
</dbReference>
<name>A0ABU4Y5E0_9HYPH</name>
<sequence>MKRVLPVVAVLAFSAPVLAQTVDSQGAKQLSDNLARYFGKQAFDKGVLKVSVEGDAYKIALDIKALVNALPDQKPLKFDLAPYALMVKPRSDGSWDVASDFSQSMSFEFNGPEGLQSMQLAVKDGKGTAVYDPILAAFTSGASSIGGMTMTSREAKQQADLTTGAGTATIAATKSANGGVDFKAAQKVSSFAETIKIDDPNNGMNFPITLRTPELSVDANGKGVRTKPLLDLLAFAVANEDEAKLKANQAELKSLMLAALPIWERIDGTYGFKDFEVESPVGKFGAKQFSTAFGMDGVSQNGKVDYAIKASGLTIPQQTLPGWSIALLPTDVDLNFGGANIDLDTMAKKAIEAFDLNKNPPLSDEFGDALVADFLAKTPKFVLGHSTVKNGDIEVAMEGEMTFPGKKPDATMTVDVAGYDKIVQALQEGAKSDEQMAQAFPFALAVKGFGKALPDGRLEWVIDAKADGSVTVNGAMLKPADAVQNDGAGQDSGSGQDDGADQDDGSGQDDNGGAGAKLQP</sequence>
<feature type="region of interest" description="Disordered" evidence="1">
    <location>
        <begin position="481"/>
        <end position="520"/>
    </location>
</feature>
<evidence type="ECO:0000256" key="1">
    <source>
        <dbReference type="SAM" id="MobiDB-lite"/>
    </source>
</evidence>
<protein>
    <recommendedName>
        <fullName evidence="5">DUF2125 domain-containing protein</fullName>
    </recommendedName>
</protein>
<evidence type="ECO:0000313" key="4">
    <source>
        <dbReference type="Proteomes" id="UP001287059"/>
    </source>
</evidence>
<keyword evidence="2" id="KW-0732">Signal</keyword>
<feature type="compositionally biased region" description="Gly residues" evidence="1">
    <location>
        <begin position="510"/>
        <end position="520"/>
    </location>
</feature>
<gene>
    <name evidence="3" type="ORF">RFN28_27420</name>
</gene>
<comment type="caution">
    <text evidence="3">The sequence shown here is derived from an EMBL/GenBank/DDBJ whole genome shotgun (WGS) entry which is preliminary data.</text>
</comment>
<evidence type="ECO:0000313" key="3">
    <source>
        <dbReference type="EMBL" id="MDX8482159.1"/>
    </source>
</evidence>
<evidence type="ECO:0000256" key="2">
    <source>
        <dbReference type="SAM" id="SignalP"/>
    </source>
</evidence>
<reference evidence="3 4" key="1">
    <citation type="submission" date="2023-08" db="EMBL/GenBank/DDBJ databases">
        <title>Implementing the SeqCode for naming new Mesorhizobium species isolated from Vachellia karroo root nodules.</title>
        <authorList>
            <person name="Van Lill M."/>
        </authorList>
    </citation>
    <scope>NUCLEOTIDE SEQUENCE [LARGE SCALE GENOMIC DNA]</scope>
    <source>
        <strain evidence="3 4">VK24D</strain>
    </source>
</reference>
<feature type="signal peptide" evidence="2">
    <location>
        <begin position="1"/>
        <end position="19"/>
    </location>
</feature>
<feature type="compositionally biased region" description="Acidic residues" evidence="1">
    <location>
        <begin position="498"/>
        <end position="507"/>
    </location>
</feature>
<dbReference type="EMBL" id="JAVIIW010000044">
    <property type="protein sequence ID" value="MDX8482159.1"/>
    <property type="molecule type" value="Genomic_DNA"/>
</dbReference>
<keyword evidence="4" id="KW-1185">Reference proteome</keyword>
<proteinExistence type="predicted"/>
<feature type="compositionally biased region" description="Low complexity" evidence="1">
    <location>
        <begin position="484"/>
        <end position="497"/>
    </location>
</feature>
<dbReference type="RefSeq" id="WP_320290266.1">
    <property type="nucleotide sequence ID" value="NZ_JAVIIW010000044.1"/>
</dbReference>
<accession>A0ABU4Y5E0</accession>
<evidence type="ECO:0008006" key="5">
    <source>
        <dbReference type="Google" id="ProtNLM"/>
    </source>
</evidence>